<feature type="active site" description="Proton donor/acceptor" evidence="7">
    <location>
        <position position="184"/>
    </location>
</feature>
<dbReference type="PROSITE" id="PS51318">
    <property type="entry name" value="TAT"/>
    <property type="match status" value="1"/>
</dbReference>
<dbReference type="PROSITE" id="PS52029">
    <property type="entry name" value="LD_TPASE"/>
    <property type="match status" value="1"/>
</dbReference>
<keyword evidence="9" id="KW-0732">Signal</keyword>
<dbReference type="PANTHER" id="PTHR41533:SF2">
    <property type="entry name" value="BLR7131 PROTEIN"/>
    <property type="match status" value="1"/>
</dbReference>
<evidence type="ECO:0000256" key="8">
    <source>
        <dbReference type="SAM" id="MobiDB-lite"/>
    </source>
</evidence>
<comment type="pathway">
    <text evidence="1 7">Cell wall biogenesis; peptidoglycan biosynthesis.</text>
</comment>
<feature type="domain" description="L,D-TPase catalytic" evidence="10">
    <location>
        <begin position="83"/>
        <end position="225"/>
    </location>
</feature>
<evidence type="ECO:0000313" key="12">
    <source>
        <dbReference type="Proteomes" id="UP000681594"/>
    </source>
</evidence>
<feature type="region of interest" description="Disordered" evidence="8">
    <location>
        <begin position="273"/>
        <end position="309"/>
    </location>
</feature>
<gene>
    <name evidence="11" type="ORF">J8J14_11065</name>
</gene>
<evidence type="ECO:0000256" key="4">
    <source>
        <dbReference type="ARBA" id="ARBA00022960"/>
    </source>
</evidence>
<keyword evidence="4 7" id="KW-0133">Cell shape</keyword>
<evidence type="ECO:0000256" key="7">
    <source>
        <dbReference type="PROSITE-ProRule" id="PRU01373"/>
    </source>
</evidence>
<evidence type="ECO:0000256" key="1">
    <source>
        <dbReference type="ARBA" id="ARBA00004752"/>
    </source>
</evidence>
<reference evidence="11 12" key="1">
    <citation type="submission" date="2021-03" db="EMBL/GenBank/DDBJ databases">
        <authorList>
            <person name="So Y."/>
        </authorList>
    </citation>
    <scope>NUCLEOTIDE SEQUENCE [LARGE SCALE GENOMIC DNA]</scope>
    <source>
        <strain evidence="11 12">SSH11</strain>
    </source>
</reference>
<keyword evidence="3" id="KW-0808">Transferase</keyword>
<sequence length="309" mass="33306">MLQTRRSLVRALALGGAAAPLGSLLRPGVALAQPVSGGMAVDMRDYLRRARNAMPSANRSGRVAVERTLERLDDLNVDLSVGRLILVNIAAAQLIAYEGGREVMRSRVIVGARKTATPQLASFVTGARYNPPWYVPASIEPEVRASGISGFRVVNGRLIQPPGPNNPLGQVRIGLYDSDGIFLHGTNSPGLFARENRALSHGCVRVEKVREVTAWMLNQTPAAVQARLATGRTLEITPPQDVEVVLAYLTAWPDANGRVQLHQDPYGLDAAGARRAPYRRVTRPVPPNPEEVQPTIEASGMAPAEDNPL</sequence>
<dbReference type="RefSeq" id="WP_209379570.1">
    <property type="nucleotide sequence ID" value="NZ_JAGIZB010000009.1"/>
</dbReference>
<feature type="signal peptide" evidence="9">
    <location>
        <begin position="1"/>
        <end position="32"/>
    </location>
</feature>
<proteinExistence type="inferred from homology"/>
<comment type="caution">
    <text evidence="11">The sequence shown here is derived from an EMBL/GenBank/DDBJ whole genome shotgun (WGS) entry which is preliminary data.</text>
</comment>
<accession>A0ABS4AE97</accession>
<dbReference type="InterPro" id="IPR005490">
    <property type="entry name" value="LD_TPept_cat_dom"/>
</dbReference>
<keyword evidence="12" id="KW-1185">Reference proteome</keyword>
<dbReference type="EMBL" id="JAGIZB010000009">
    <property type="protein sequence ID" value="MBP0445319.1"/>
    <property type="molecule type" value="Genomic_DNA"/>
</dbReference>
<feature type="chain" id="PRO_5045913639" evidence="9">
    <location>
        <begin position="33"/>
        <end position="309"/>
    </location>
</feature>
<dbReference type="InterPro" id="IPR038063">
    <property type="entry name" value="Transpep_catalytic_dom"/>
</dbReference>
<dbReference type="PANTHER" id="PTHR41533">
    <property type="entry name" value="L,D-TRANSPEPTIDASE HI_1667-RELATED"/>
    <property type="match status" value="1"/>
</dbReference>
<evidence type="ECO:0000256" key="6">
    <source>
        <dbReference type="ARBA" id="ARBA00023316"/>
    </source>
</evidence>
<keyword evidence="5 7" id="KW-0573">Peptidoglycan synthesis</keyword>
<evidence type="ECO:0000313" key="11">
    <source>
        <dbReference type="EMBL" id="MBP0445319.1"/>
    </source>
</evidence>
<dbReference type="InterPro" id="IPR006311">
    <property type="entry name" value="TAT_signal"/>
</dbReference>
<name>A0ABS4AE97_9PROT</name>
<evidence type="ECO:0000256" key="5">
    <source>
        <dbReference type="ARBA" id="ARBA00022984"/>
    </source>
</evidence>
<protein>
    <submittedName>
        <fullName evidence="11">L,D-transpeptidase family protein</fullName>
    </submittedName>
</protein>
<dbReference type="Proteomes" id="UP000681594">
    <property type="component" value="Unassembled WGS sequence"/>
</dbReference>
<dbReference type="SUPFAM" id="SSF141523">
    <property type="entry name" value="L,D-transpeptidase catalytic domain-like"/>
    <property type="match status" value="1"/>
</dbReference>
<comment type="similarity">
    <text evidence="2">Belongs to the YkuD family.</text>
</comment>
<evidence type="ECO:0000259" key="10">
    <source>
        <dbReference type="PROSITE" id="PS52029"/>
    </source>
</evidence>
<keyword evidence="6 7" id="KW-0961">Cell wall biogenesis/degradation</keyword>
<evidence type="ECO:0000256" key="2">
    <source>
        <dbReference type="ARBA" id="ARBA00005992"/>
    </source>
</evidence>
<dbReference type="InterPro" id="IPR052905">
    <property type="entry name" value="LD-transpeptidase_YkuD-like"/>
</dbReference>
<organism evidence="11 12">
    <name type="scientific">Pararoseomonas baculiformis</name>
    <dbReference type="NCBI Taxonomy" id="2820812"/>
    <lineage>
        <taxon>Bacteria</taxon>
        <taxon>Pseudomonadati</taxon>
        <taxon>Pseudomonadota</taxon>
        <taxon>Alphaproteobacteria</taxon>
        <taxon>Acetobacterales</taxon>
        <taxon>Acetobacteraceae</taxon>
        <taxon>Pararoseomonas</taxon>
    </lineage>
</organism>
<dbReference type="Pfam" id="PF03734">
    <property type="entry name" value="YkuD"/>
    <property type="match status" value="1"/>
</dbReference>
<evidence type="ECO:0000256" key="3">
    <source>
        <dbReference type="ARBA" id="ARBA00022679"/>
    </source>
</evidence>
<dbReference type="CDD" id="cd16913">
    <property type="entry name" value="YkuD_like"/>
    <property type="match status" value="1"/>
</dbReference>
<evidence type="ECO:0000256" key="9">
    <source>
        <dbReference type="SAM" id="SignalP"/>
    </source>
</evidence>
<feature type="active site" description="Nucleophile" evidence="7">
    <location>
        <position position="203"/>
    </location>
</feature>
<dbReference type="Gene3D" id="2.40.440.10">
    <property type="entry name" value="L,D-transpeptidase catalytic domain-like"/>
    <property type="match status" value="1"/>
</dbReference>